<keyword evidence="1" id="KW-0472">Membrane</keyword>
<evidence type="ECO:0000313" key="3">
    <source>
        <dbReference type="Proteomes" id="UP001607303"/>
    </source>
</evidence>
<protein>
    <submittedName>
        <fullName evidence="2">Uncharacterized protein</fullName>
    </submittedName>
</protein>
<reference evidence="2 3" key="1">
    <citation type="journal article" date="2024" name="Ann. Entomol. Soc. Am.">
        <title>Genomic analyses of the southern and eastern yellowjacket wasps (Hymenoptera: Vespidae) reveal evolutionary signatures of social life.</title>
        <authorList>
            <person name="Catto M.A."/>
            <person name="Caine P.B."/>
            <person name="Orr S.E."/>
            <person name="Hunt B.G."/>
            <person name="Goodisman M.A.D."/>
        </authorList>
    </citation>
    <scope>NUCLEOTIDE SEQUENCE [LARGE SCALE GENOMIC DNA]</scope>
    <source>
        <strain evidence="2">232</strain>
        <tissue evidence="2">Head and thorax</tissue>
    </source>
</reference>
<feature type="transmembrane region" description="Helical" evidence="1">
    <location>
        <begin position="22"/>
        <end position="40"/>
    </location>
</feature>
<comment type="caution">
    <text evidence="2">The sequence shown here is derived from an EMBL/GenBank/DDBJ whole genome shotgun (WGS) entry which is preliminary data.</text>
</comment>
<organism evidence="2 3">
    <name type="scientific">Vespula maculifrons</name>
    <name type="common">Eastern yellow jacket</name>
    <name type="synonym">Wasp</name>
    <dbReference type="NCBI Taxonomy" id="7453"/>
    <lineage>
        <taxon>Eukaryota</taxon>
        <taxon>Metazoa</taxon>
        <taxon>Ecdysozoa</taxon>
        <taxon>Arthropoda</taxon>
        <taxon>Hexapoda</taxon>
        <taxon>Insecta</taxon>
        <taxon>Pterygota</taxon>
        <taxon>Neoptera</taxon>
        <taxon>Endopterygota</taxon>
        <taxon>Hymenoptera</taxon>
        <taxon>Apocrita</taxon>
        <taxon>Aculeata</taxon>
        <taxon>Vespoidea</taxon>
        <taxon>Vespidae</taxon>
        <taxon>Vespinae</taxon>
        <taxon>Vespula</taxon>
    </lineage>
</organism>
<accession>A0ABD2CHH9</accession>
<dbReference type="AlphaFoldDB" id="A0ABD2CHH9"/>
<dbReference type="EMBL" id="JAYRBN010000050">
    <property type="protein sequence ID" value="KAL2744538.1"/>
    <property type="molecule type" value="Genomic_DNA"/>
</dbReference>
<proteinExistence type="predicted"/>
<dbReference type="Proteomes" id="UP001607303">
    <property type="component" value="Unassembled WGS sequence"/>
</dbReference>
<keyword evidence="1" id="KW-1133">Transmembrane helix</keyword>
<keyword evidence="3" id="KW-1185">Reference proteome</keyword>
<evidence type="ECO:0000256" key="1">
    <source>
        <dbReference type="SAM" id="Phobius"/>
    </source>
</evidence>
<keyword evidence="1" id="KW-0812">Transmembrane</keyword>
<name>A0ABD2CHH9_VESMC</name>
<gene>
    <name evidence="2" type="ORF">V1477_007080</name>
</gene>
<evidence type="ECO:0000313" key="2">
    <source>
        <dbReference type="EMBL" id="KAL2744538.1"/>
    </source>
</evidence>
<sequence>MPNFSVFAIVCFENFINHSNKVMSIISIHYILDYVWLYFLRHNRYNIKFCCNIDKNYSEKEIQECLHSKTLNECLINTYLSHIHENKLNYIIVQENSANNDFKEDLISCIGNICHIFDTDRTYGKDLYKLL</sequence>